<evidence type="ECO:0000313" key="3">
    <source>
        <dbReference type="Proteomes" id="UP001642360"/>
    </source>
</evidence>
<gene>
    <name evidence="2" type="ORF">ILEXP_LOCUS43739</name>
    <name evidence="1" type="ORF">ILEXP_LOCUS9447</name>
</gene>
<protein>
    <submittedName>
        <fullName evidence="1">Uncharacterized protein</fullName>
    </submittedName>
</protein>
<sequence>MEEEAAKEETQLVLKVLEALKQASHELQANPSTHSAESDSASAIKALLELETESNSILSNDPHLSNLSKHLTNLKTLIDTLQKSGSRHGIRSFLSRRVRTHEISRVAGSIESEIQAWIDRETMVNLTRALQQFLSPAIPLSSSEEDKFLDIIDQFRNRLAQGFSSELQDLILKSKVFSDLESVLCGVNFSKRVREKSAYAIADLIKFNKDVFVGQVLMGQTVRALISMGSMASLEVVCSLIKLIKSPLVDDLEANGEIQKIISFLSLDDLLMKMTAMDCVLEIGYFGRKEAIESMINAGLIKKLVELQRSELGGDLIDLGKFDEEREKKGVEVDEFERNGMGRRENRERRFLESHPFASCVARFAVQLEVGEGLRQREKRAFKQEILKRVREASVSDAEAATIVAEVLWGSSP</sequence>
<dbReference type="PANTHER" id="PTHR35834:SF2">
    <property type="entry name" value="ATAXIN-10 DOMAIN-CONTAINING PROTEIN"/>
    <property type="match status" value="1"/>
</dbReference>
<dbReference type="EMBL" id="CAUOFW020006271">
    <property type="protein sequence ID" value="CAK9174004.1"/>
    <property type="molecule type" value="Genomic_DNA"/>
</dbReference>
<evidence type="ECO:0000313" key="1">
    <source>
        <dbReference type="EMBL" id="CAK9141819.1"/>
    </source>
</evidence>
<dbReference type="PANTHER" id="PTHR35834">
    <property type="entry name" value="ARMADILLO-TYPE FOLD PROTEIN-RELATED"/>
    <property type="match status" value="1"/>
</dbReference>
<proteinExistence type="predicted"/>
<dbReference type="Proteomes" id="UP001642360">
    <property type="component" value="Unassembled WGS sequence"/>
</dbReference>
<keyword evidence="3" id="KW-1185">Reference proteome</keyword>
<reference evidence="1 3" key="1">
    <citation type="submission" date="2024-02" db="EMBL/GenBank/DDBJ databases">
        <authorList>
            <person name="Vignale AGUSTIN F."/>
            <person name="Sosa J E."/>
            <person name="Modenutti C."/>
        </authorList>
    </citation>
    <scope>NUCLEOTIDE SEQUENCE [LARGE SCALE GENOMIC DNA]</scope>
</reference>
<organism evidence="1 3">
    <name type="scientific">Ilex paraguariensis</name>
    <name type="common">yerba mate</name>
    <dbReference type="NCBI Taxonomy" id="185542"/>
    <lineage>
        <taxon>Eukaryota</taxon>
        <taxon>Viridiplantae</taxon>
        <taxon>Streptophyta</taxon>
        <taxon>Embryophyta</taxon>
        <taxon>Tracheophyta</taxon>
        <taxon>Spermatophyta</taxon>
        <taxon>Magnoliopsida</taxon>
        <taxon>eudicotyledons</taxon>
        <taxon>Gunneridae</taxon>
        <taxon>Pentapetalae</taxon>
        <taxon>asterids</taxon>
        <taxon>campanulids</taxon>
        <taxon>Aquifoliales</taxon>
        <taxon>Aquifoliaceae</taxon>
        <taxon>Ilex</taxon>
    </lineage>
</organism>
<dbReference type="InterPro" id="IPR016024">
    <property type="entry name" value="ARM-type_fold"/>
</dbReference>
<comment type="caution">
    <text evidence="1">The sequence shown here is derived from an EMBL/GenBank/DDBJ whole genome shotgun (WGS) entry which is preliminary data.</text>
</comment>
<dbReference type="SUPFAM" id="SSF48371">
    <property type="entry name" value="ARM repeat"/>
    <property type="match status" value="1"/>
</dbReference>
<accession>A0ABC8RFM4</accession>
<name>A0ABC8RFM4_9AQUA</name>
<evidence type="ECO:0000313" key="2">
    <source>
        <dbReference type="EMBL" id="CAK9174004.1"/>
    </source>
</evidence>
<dbReference type="EMBL" id="CAUOFW020001179">
    <property type="protein sequence ID" value="CAK9141819.1"/>
    <property type="molecule type" value="Genomic_DNA"/>
</dbReference>
<dbReference type="AlphaFoldDB" id="A0ABC8RFM4"/>